<protein>
    <submittedName>
        <fullName evidence="3">Uncharacterized protein</fullName>
    </submittedName>
</protein>
<dbReference type="AlphaFoldDB" id="C6BXR1"/>
<organism evidence="3 4">
    <name type="scientific">Maridesulfovibrio salexigens (strain ATCC 14822 / DSM 2638 / NCIMB 8403 / VKM B-1763)</name>
    <name type="common">Desulfovibrio salexigens</name>
    <dbReference type="NCBI Taxonomy" id="526222"/>
    <lineage>
        <taxon>Bacteria</taxon>
        <taxon>Pseudomonadati</taxon>
        <taxon>Thermodesulfobacteriota</taxon>
        <taxon>Desulfovibrionia</taxon>
        <taxon>Desulfovibrionales</taxon>
        <taxon>Desulfovibrionaceae</taxon>
        <taxon>Maridesulfovibrio</taxon>
    </lineage>
</organism>
<feature type="region of interest" description="Disordered" evidence="1">
    <location>
        <begin position="29"/>
        <end position="51"/>
    </location>
</feature>
<dbReference type="HOGENOM" id="CLU_3098063_0_0_7"/>
<dbReference type="STRING" id="526222.Desal_0552"/>
<accession>C6BXR1</accession>
<keyword evidence="2" id="KW-1133">Transmembrane helix</keyword>
<gene>
    <name evidence="3" type="ordered locus">Desal_0552</name>
</gene>
<feature type="compositionally biased region" description="Gly residues" evidence="1">
    <location>
        <begin position="42"/>
        <end position="51"/>
    </location>
</feature>
<proteinExistence type="predicted"/>
<keyword evidence="2" id="KW-0472">Membrane</keyword>
<dbReference type="KEGG" id="dsa:Desal_0552"/>
<sequence>MSTLARLALFGAIGTLLFLPLVVKRKHRHRHRHGSPVLVRAGGSGGKKGRK</sequence>
<name>C6BXR1_MARSD</name>
<evidence type="ECO:0000313" key="4">
    <source>
        <dbReference type="Proteomes" id="UP000002601"/>
    </source>
</evidence>
<keyword evidence="2" id="KW-0812">Transmembrane</keyword>
<dbReference type="RefSeq" id="WP_015850438.1">
    <property type="nucleotide sequence ID" value="NC_012881.1"/>
</dbReference>
<dbReference type="Proteomes" id="UP000002601">
    <property type="component" value="Chromosome"/>
</dbReference>
<evidence type="ECO:0000256" key="1">
    <source>
        <dbReference type="SAM" id="MobiDB-lite"/>
    </source>
</evidence>
<dbReference type="EMBL" id="CP001649">
    <property type="protein sequence ID" value="ACS78619.1"/>
    <property type="molecule type" value="Genomic_DNA"/>
</dbReference>
<evidence type="ECO:0000256" key="2">
    <source>
        <dbReference type="SAM" id="Phobius"/>
    </source>
</evidence>
<evidence type="ECO:0000313" key="3">
    <source>
        <dbReference type="EMBL" id="ACS78619.1"/>
    </source>
</evidence>
<reference evidence="3 4" key="1">
    <citation type="submission" date="2009-06" db="EMBL/GenBank/DDBJ databases">
        <title>Complete sequence of Desulfovibrio salexigens DSM 2638.</title>
        <authorList>
            <consortium name="US DOE Joint Genome Institute"/>
            <person name="Lucas S."/>
            <person name="Copeland A."/>
            <person name="Lapidus A."/>
            <person name="Glavina del Rio T."/>
            <person name="Tice H."/>
            <person name="Bruce D."/>
            <person name="Goodwin L."/>
            <person name="Pitluck S."/>
            <person name="Munk A.C."/>
            <person name="Brettin T."/>
            <person name="Detter J.C."/>
            <person name="Han C."/>
            <person name="Tapia R."/>
            <person name="Larimer F."/>
            <person name="Land M."/>
            <person name="Hauser L."/>
            <person name="Kyrpides N."/>
            <person name="Anderson I."/>
            <person name="Wall J.D."/>
            <person name="Arkin A.P."/>
            <person name="Dehal P."/>
            <person name="Chivian D."/>
            <person name="Giles B."/>
            <person name="Hazen T.C."/>
        </authorList>
    </citation>
    <scope>NUCLEOTIDE SEQUENCE [LARGE SCALE GENOMIC DNA]</scope>
    <source>
        <strain evidence="4">ATCC 14822 / DSM 2638 / NCIMB 8403 / VKM B-1763</strain>
    </source>
</reference>
<keyword evidence="4" id="KW-1185">Reference proteome</keyword>
<feature type="transmembrane region" description="Helical" evidence="2">
    <location>
        <begin position="6"/>
        <end position="23"/>
    </location>
</feature>